<organism evidence="2 3">
    <name type="scientific">Symbiochloris irregularis</name>
    <dbReference type="NCBI Taxonomy" id="706552"/>
    <lineage>
        <taxon>Eukaryota</taxon>
        <taxon>Viridiplantae</taxon>
        <taxon>Chlorophyta</taxon>
        <taxon>core chlorophytes</taxon>
        <taxon>Trebouxiophyceae</taxon>
        <taxon>Trebouxiales</taxon>
        <taxon>Trebouxiaceae</taxon>
        <taxon>Symbiochloris</taxon>
    </lineage>
</organism>
<accession>A0AAW1NZA5</accession>
<dbReference type="AlphaFoldDB" id="A0AAW1NZA5"/>
<keyword evidence="1" id="KW-1133">Transmembrane helix</keyword>
<name>A0AAW1NZA5_9CHLO</name>
<sequence length="170" mass="18503">MLASCVSLCMLRSGFDRAQMAALSAYVLVVLTCPIFALRRVLLLQIEAIDCLLLPLQRWQQGLTQAGKKAAAVDASRLASGDLPLSQIRHKYQQTAGPQLCNSVQVKILQGKRQVSDQISRCGSSTPPQTSYFTDPEFASSNATTSASSYDSIWTESTQGQCIAKSLQTW</sequence>
<proteinExistence type="predicted"/>
<dbReference type="Proteomes" id="UP001465755">
    <property type="component" value="Unassembled WGS sequence"/>
</dbReference>
<keyword evidence="3" id="KW-1185">Reference proteome</keyword>
<reference evidence="2 3" key="1">
    <citation type="journal article" date="2024" name="Nat. Commun.">
        <title>Phylogenomics reveals the evolutionary origins of lichenization in chlorophyte algae.</title>
        <authorList>
            <person name="Puginier C."/>
            <person name="Libourel C."/>
            <person name="Otte J."/>
            <person name="Skaloud P."/>
            <person name="Haon M."/>
            <person name="Grisel S."/>
            <person name="Petersen M."/>
            <person name="Berrin J.G."/>
            <person name="Delaux P.M."/>
            <person name="Dal Grande F."/>
            <person name="Keller J."/>
        </authorList>
    </citation>
    <scope>NUCLEOTIDE SEQUENCE [LARGE SCALE GENOMIC DNA]</scope>
    <source>
        <strain evidence="2 3">SAG 2036</strain>
    </source>
</reference>
<feature type="transmembrane region" description="Helical" evidence="1">
    <location>
        <begin position="20"/>
        <end position="38"/>
    </location>
</feature>
<protein>
    <submittedName>
        <fullName evidence="2">Uncharacterized protein</fullName>
    </submittedName>
</protein>
<keyword evidence="1" id="KW-0472">Membrane</keyword>
<evidence type="ECO:0000313" key="3">
    <source>
        <dbReference type="Proteomes" id="UP001465755"/>
    </source>
</evidence>
<comment type="caution">
    <text evidence="2">The sequence shown here is derived from an EMBL/GenBank/DDBJ whole genome shotgun (WGS) entry which is preliminary data.</text>
</comment>
<evidence type="ECO:0000313" key="2">
    <source>
        <dbReference type="EMBL" id="KAK9798207.1"/>
    </source>
</evidence>
<gene>
    <name evidence="2" type="ORF">WJX73_004844</name>
</gene>
<evidence type="ECO:0000256" key="1">
    <source>
        <dbReference type="SAM" id="Phobius"/>
    </source>
</evidence>
<keyword evidence="1" id="KW-0812">Transmembrane</keyword>
<dbReference type="EMBL" id="JALJOQ010000099">
    <property type="protein sequence ID" value="KAK9798207.1"/>
    <property type="molecule type" value="Genomic_DNA"/>
</dbReference>